<dbReference type="Proteomes" id="UP000054053">
    <property type="component" value="Unassembled WGS sequence"/>
</dbReference>
<comment type="caution">
    <text evidence="2">The sequence shown here is derived from an EMBL/GenBank/DDBJ whole genome shotgun (WGS) entry which is preliminary data.</text>
</comment>
<dbReference type="EMBL" id="BBTG02000031">
    <property type="protein sequence ID" value="GAO17583.1"/>
    <property type="molecule type" value="Genomic_DNA"/>
</dbReference>
<evidence type="ECO:0000313" key="2">
    <source>
        <dbReference type="EMBL" id="GAO17583.1"/>
    </source>
</evidence>
<name>A0A1B5L2A5_USTVR</name>
<organism evidence="2 3">
    <name type="scientific">Ustilaginoidea virens</name>
    <name type="common">Rice false smut fungus</name>
    <name type="synonym">Villosiclava virens</name>
    <dbReference type="NCBI Taxonomy" id="1159556"/>
    <lineage>
        <taxon>Eukaryota</taxon>
        <taxon>Fungi</taxon>
        <taxon>Dikarya</taxon>
        <taxon>Ascomycota</taxon>
        <taxon>Pezizomycotina</taxon>
        <taxon>Sordariomycetes</taxon>
        <taxon>Hypocreomycetidae</taxon>
        <taxon>Hypocreales</taxon>
        <taxon>Clavicipitaceae</taxon>
        <taxon>Ustilaginoidea</taxon>
    </lineage>
</organism>
<evidence type="ECO:0000313" key="3">
    <source>
        <dbReference type="Proteomes" id="UP000054053"/>
    </source>
</evidence>
<gene>
    <name evidence="2" type="ORF">UVI_02047280</name>
</gene>
<sequence>MVSGGGRSRPAQELRSEHSAVTDSCAGWMLVPSKDHRSCTCAVFGNAKDQICGYCLCNFIAVPGLDSWPSGMCETHAWAGLAPRGQGEHGVSSVLIADMVHGAMADPTRDVHAFWAPSMCFQEFAAAKHFRSIPASDVARQEILASHLMHSLPCTSIWPKLSCHGQRPSSASSFVRETDEKFPLTIALGLKFLVNVGGKLNDSILASQLDSLIVEAGMTSERPGIFSASMTCRQGPQAKERASPEAGAESTDHQASRPPFRNSA</sequence>
<protein>
    <submittedName>
        <fullName evidence="2">Uncharacterized protein</fullName>
    </submittedName>
</protein>
<accession>A0A1B5L2A5</accession>
<reference evidence="3" key="1">
    <citation type="journal article" date="2016" name="Genome Announc.">
        <title>Genome sequence of Ustilaginoidea virens IPU010, a rice pathogenic fungus causing false smut.</title>
        <authorList>
            <person name="Kumagai T."/>
            <person name="Ishii T."/>
            <person name="Terai G."/>
            <person name="Umemura M."/>
            <person name="Machida M."/>
            <person name="Asai K."/>
        </authorList>
    </citation>
    <scope>NUCLEOTIDE SEQUENCE [LARGE SCALE GENOMIC DNA]</scope>
    <source>
        <strain evidence="3">IPU010</strain>
    </source>
</reference>
<feature type="region of interest" description="Disordered" evidence="1">
    <location>
        <begin position="230"/>
        <end position="264"/>
    </location>
</feature>
<dbReference type="AlphaFoldDB" id="A0A1B5L2A5"/>
<evidence type="ECO:0000256" key="1">
    <source>
        <dbReference type="SAM" id="MobiDB-lite"/>
    </source>
</evidence>
<proteinExistence type="predicted"/>